<keyword evidence="5" id="KW-1185">Reference proteome</keyword>
<dbReference type="GO" id="GO:0006351">
    <property type="term" value="P:DNA-templated transcription"/>
    <property type="evidence" value="ECO:0007669"/>
    <property type="project" value="InterPro"/>
</dbReference>
<dbReference type="InterPro" id="IPR050987">
    <property type="entry name" value="AtrR-like"/>
</dbReference>
<keyword evidence="1" id="KW-0539">Nucleus</keyword>
<feature type="compositionally biased region" description="Polar residues" evidence="2">
    <location>
        <begin position="9"/>
        <end position="39"/>
    </location>
</feature>
<dbReference type="AlphaFoldDB" id="A0A1Y2LJC2"/>
<dbReference type="GO" id="GO:0003700">
    <property type="term" value="F:DNA-binding transcription factor activity"/>
    <property type="evidence" value="ECO:0007669"/>
    <property type="project" value="InterPro"/>
</dbReference>
<feature type="domain" description="Xylanolytic transcriptional activator regulatory" evidence="3">
    <location>
        <begin position="241"/>
        <end position="314"/>
    </location>
</feature>
<evidence type="ECO:0000313" key="4">
    <source>
        <dbReference type="EMBL" id="OSS44113.1"/>
    </source>
</evidence>
<evidence type="ECO:0000256" key="2">
    <source>
        <dbReference type="SAM" id="MobiDB-lite"/>
    </source>
</evidence>
<accession>A0A1Y2LJC2</accession>
<dbReference type="InterPro" id="IPR007219">
    <property type="entry name" value="XnlR_reg_dom"/>
</dbReference>
<sequence>MKMAPPQEATLNSHPSISPSPSTGQSVSATPTAEPSSSIRHFEGDTSLSAYSSSTNDQLQKAFRNTQLLQQDPDLAAALTSLSQIVSTQNIYPGEYEVPSVEKTAKNNRRYGVPPAEVVSNVLRECEDIYDSIIGLFYPVRPYKEIVNLCKDLYFNIDDIPVATLIVAFGSLYFIFRVYQFDFEKGDPRTEEFNAYTAMFVRNMMDLIGLLPVLMTPTVDNFEALLLGAYYAVESSRPSLCSALISKASHLCLILGYHRADSMVKDSPETRARKINLFWFLYTMDKGLCLRLGRASCIQDYDIAVPMASLGNKENLAAGNGLIRFWCNFAGIQGRIYEELYSPRALRQPRASRAAKADLLVTDIRQMWSEHDRIGHIPGTPEEAHEIFMLGDKVTISTTLTLVLRAVPPADGQSLSCSQDCIAAARQALQLHQTCAARFKIMSDRHIFVEYLHWALLHTPFTPFLVIFCHIIETQSTSDLAMLGDFLQTLQPARGISSAIEKMFLVCDVFHRVAKLFIGAAARDPSFSNPTTPDQQTQTQLRKELDPFMTRIGINNAYDSGFNGTGFDTYAGSAQPNAAFDMNAFPSGNMGEWYSEDQLITTLLGNDFNFMDPNSAPMMSNGGQFI</sequence>
<reference evidence="4 5" key="1">
    <citation type="journal article" date="2017" name="Genome Announc.">
        <title>Genome sequence of the saprophytic ascomycete Epicoccum nigrum ICMP 19927 strain isolated from New Zealand.</title>
        <authorList>
            <person name="Fokin M."/>
            <person name="Fleetwood D."/>
            <person name="Weir B.S."/>
            <person name="Villas-Boas S.G."/>
        </authorList>
    </citation>
    <scope>NUCLEOTIDE SEQUENCE [LARGE SCALE GENOMIC DNA]</scope>
    <source>
        <strain evidence="4 5">ICMP 19927</strain>
    </source>
</reference>
<proteinExistence type="predicted"/>
<dbReference type="PANTHER" id="PTHR46910">
    <property type="entry name" value="TRANSCRIPTION FACTOR PDR1"/>
    <property type="match status" value="1"/>
</dbReference>
<dbReference type="GO" id="GO:0003677">
    <property type="term" value="F:DNA binding"/>
    <property type="evidence" value="ECO:0007669"/>
    <property type="project" value="InterPro"/>
</dbReference>
<dbReference type="SMART" id="SM00906">
    <property type="entry name" value="Fungal_trans"/>
    <property type="match status" value="1"/>
</dbReference>
<dbReference type="InParanoid" id="A0A1Y2LJC2"/>
<protein>
    <recommendedName>
        <fullName evidence="3">Xylanolytic transcriptional activator regulatory domain-containing protein</fullName>
    </recommendedName>
</protein>
<gene>
    <name evidence="4" type="ORF">B5807_11280</name>
</gene>
<evidence type="ECO:0000259" key="3">
    <source>
        <dbReference type="SMART" id="SM00906"/>
    </source>
</evidence>
<evidence type="ECO:0000313" key="5">
    <source>
        <dbReference type="Proteomes" id="UP000193240"/>
    </source>
</evidence>
<evidence type="ECO:0000256" key="1">
    <source>
        <dbReference type="ARBA" id="ARBA00023242"/>
    </source>
</evidence>
<dbReference type="EMBL" id="KZ107859">
    <property type="protein sequence ID" value="OSS44113.1"/>
    <property type="molecule type" value="Genomic_DNA"/>
</dbReference>
<feature type="region of interest" description="Disordered" evidence="2">
    <location>
        <begin position="1"/>
        <end position="41"/>
    </location>
</feature>
<dbReference type="CDD" id="cd12148">
    <property type="entry name" value="fungal_TF_MHR"/>
    <property type="match status" value="1"/>
</dbReference>
<dbReference type="STRING" id="105696.A0A1Y2LJC2"/>
<dbReference type="OMA" id="NLFVEQH"/>
<name>A0A1Y2LJC2_EPING</name>
<dbReference type="Pfam" id="PF04082">
    <property type="entry name" value="Fungal_trans"/>
    <property type="match status" value="1"/>
</dbReference>
<dbReference type="GO" id="GO:0008270">
    <property type="term" value="F:zinc ion binding"/>
    <property type="evidence" value="ECO:0007669"/>
    <property type="project" value="InterPro"/>
</dbReference>
<dbReference type="Proteomes" id="UP000193240">
    <property type="component" value="Unassembled WGS sequence"/>
</dbReference>
<organism evidence="4 5">
    <name type="scientific">Epicoccum nigrum</name>
    <name type="common">Soil fungus</name>
    <name type="synonym">Epicoccum purpurascens</name>
    <dbReference type="NCBI Taxonomy" id="105696"/>
    <lineage>
        <taxon>Eukaryota</taxon>
        <taxon>Fungi</taxon>
        <taxon>Dikarya</taxon>
        <taxon>Ascomycota</taxon>
        <taxon>Pezizomycotina</taxon>
        <taxon>Dothideomycetes</taxon>
        <taxon>Pleosporomycetidae</taxon>
        <taxon>Pleosporales</taxon>
        <taxon>Pleosporineae</taxon>
        <taxon>Didymellaceae</taxon>
        <taxon>Epicoccum</taxon>
    </lineage>
</organism>
<dbReference type="PANTHER" id="PTHR46910:SF5">
    <property type="entry name" value="ZN(II)2CYS6 TRANSCRIPTION FACTOR (EUROFUNG)"/>
    <property type="match status" value="1"/>
</dbReference>